<feature type="non-terminal residue" evidence="1">
    <location>
        <position position="37"/>
    </location>
</feature>
<dbReference type="Proteomes" id="UP000469670">
    <property type="component" value="Unassembled WGS sequence"/>
</dbReference>
<proteinExistence type="predicted"/>
<name>A0A7K3S1J6_9ACTN</name>
<dbReference type="AlphaFoldDB" id="A0A7K3S1J6"/>
<evidence type="ECO:0000313" key="1">
    <source>
        <dbReference type="EMBL" id="NEC21374.1"/>
    </source>
</evidence>
<evidence type="ECO:0000313" key="2">
    <source>
        <dbReference type="Proteomes" id="UP000469670"/>
    </source>
</evidence>
<protein>
    <submittedName>
        <fullName evidence="1">TetR/AcrR family transcriptional regulator</fullName>
    </submittedName>
</protein>
<accession>A0A7K3S1J6</accession>
<comment type="caution">
    <text evidence="1">The sequence shown here is derived from an EMBL/GenBank/DDBJ whole genome shotgun (WGS) entry which is preliminary data.</text>
</comment>
<dbReference type="EMBL" id="JAAGMP010001075">
    <property type="protein sequence ID" value="NEC21374.1"/>
    <property type="molecule type" value="Genomic_DNA"/>
</dbReference>
<reference evidence="1 2" key="1">
    <citation type="submission" date="2020-01" db="EMBL/GenBank/DDBJ databases">
        <title>Insect and environment-associated Actinomycetes.</title>
        <authorList>
            <person name="Currrie C."/>
            <person name="Chevrette M."/>
            <person name="Carlson C."/>
            <person name="Stubbendieck R."/>
            <person name="Wendt-Pienkowski E."/>
        </authorList>
    </citation>
    <scope>NUCLEOTIDE SEQUENCE [LARGE SCALE GENOMIC DNA]</scope>
    <source>
        <strain evidence="1 2">SID7590</strain>
    </source>
</reference>
<organism evidence="1 2">
    <name type="scientific">Streptomyces parvus</name>
    <dbReference type="NCBI Taxonomy" id="66428"/>
    <lineage>
        <taxon>Bacteria</taxon>
        <taxon>Bacillati</taxon>
        <taxon>Actinomycetota</taxon>
        <taxon>Actinomycetes</taxon>
        <taxon>Kitasatosporales</taxon>
        <taxon>Streptomycetaceae</taxon>
        <taxon>Streptomyces</taxon>
    </lineage>
</organism>
<gene>
    <name evidence="1" type="ORF">G3I50_24465</name>
</gene>
<sequence>MGPAVTDGSADPRTARTRARLRAALLAACEERPLDRV</sequence>